<dbReference type="InterPro" id="IPR003594">
    <property type="entry name" value="HATPase_dom"/>
</dbReference>
<feature type="region of interest" description="Disordered" evidence="9">
    <location>
        <begin position="280"/>
        <end position="299"/>
    </location>
</feature>
<dbReference type="EMBL" id="CAJZAG010000001">
    <property type="protein sequence ID" value="CAG9164492.1"/>
    <property type="molecule type" value="Genomic_DNA"/>
</dbReference>
<evidence type="ECO:0000256" key="9">
    <source>
        <dbReference type="SAM" id="MobiDB-lite"/>
    </source>
</evidence>
<dbReference type="Pfam" id="PF02518">
    <property type="entry name" value="HATPase_c"/>
    <property type="match status" value="1"/>
</dbReference>
<evidence type="ECO:0000256" key="8">
    <source>
        <dbReference type="ARBA" id="ARBA00023012"/>
    </source>
</evidence>
<gene>
    <name evidence="11" type="primary">sasA_3</name>
    <name evidence="11" type="ORF">LMG32289_00835</name>
</gene>
<sequence>MMRRSSAWLLCLSAVIGFGYVVATRQPQLARRDARRPIRMTLRGPLADIPPQSGIAELAGSLAHELNQPLTAITSNAHAAREFLASNTFNQELLSEILDDMINDASRASDIVRGVRALVLGEAPRMVAFSIADVVDQALDLARPNARARGVIIRRELADTLPRTVGDPVEIRLVLLNLLVNALDAVAAGRPSGDRLIWVRVRTDGTTVRMAVQDNGAGVAPEDLDKIFRPFYSSKPKGMGLGLSLCRALMERNGGHIEAISNSGQGMTFECVLPREAETLREEAADSADTSRSATIGWR</sequence>
<name>A0ABN7XXT6_9BURK</name>
<dbReference type="InterPro" id="IPR036890">
    <property type="entry name" value="HATPase_C_sf"/>
</dbReference>
<keyword evidence="3" id="KW-0597">Phosphoprotein</keyword>
<dbReference type="PROSITE" id="PS50109">
    <property type="entry name" value="HIS_KIN"/>
    <property type="match status" value="1"/>
</dbReference>
<dbReference type="SUPFAM" id="SSF47384">
    <property type="entry name" value="Homodimeric domain of signal transducing histidine kinase"/>
    <property type="match status" value="1"/>
</dbReference>
<keyword evidence="6" id="KW-0418">Kinase</keyword>
<dbReference type="PANTHER" id="PTHR43065">
    <property type="entry name" value="SENSOR HISTIDINE KINASE"/>
    <property type="match status" value="1"/>
</dbReference>
<accession>A0ABN7XXT6</accession>
<keyword evidence="5" id="KW-0547">Nucleotide-binding</keyword>
<dbReference type="CDD" id="cd00075">
    <property type="entry name" value="HATPase"/>
    <property type="match status" value="1"/>
</dbReference>
<organism evidence="11 12">
    <name type="scientific">Cupriavidus pampae</name>
    <dbReference type="NCBI Taxonomy" id="659251"/>
    <lineage>
        <taxon>Bacteria</taxon>
        <taxon>Pseudomonadati</taxon>
        <taxon>Pseudomonadota</taxon>
        <taxon>Betaproteobacteria</taxon>
        <taxon>Burkholderiales</taxon>
        <taxon>Burkholderiaceae</taxon>
        <taxon>Cupriavidus</taxon>
    </lineage>
</organism>
<evidence type="ECO:0000313" key="11">
    <source>
        <dbReference type="EMBL" id="CAG9164492.1"/>
    </source>
</evidence>
<dbReference type="InterPro" id="IPR036097">
    <property type="entry name" value="HisK_dim/P_sf"/>
</dbReference>
<evidence type="ECO:0000259" key="10">
    <source>
        <dbReference type="PROSITE" id="PS50109"/>
    </source>
</evidence>
<feature type="compositionally biased region" description="Low complexity" evidence="9">
    <location>
        <begin position="287"/>
        <end position="299"/>
    </location>
</feature>
<keyword evidence="12" id="KW-1185">Reference proteome</keyword>
<dbReference type="Proteomes" id="UP000706525">
    <property type="component" value="Unassembled WGS sequence"/>
</dbReference>
<comment type="caution">
    <text evidence="11">The sequence shown here is derived from an EMBL/GenBank/DDBJ whole genome shotgun (WGS) entry which is preliminary data.</text>
</comment>
<dbReference type="InterPro" id="IPR005467">
    <property type="entry name" value="His_kinase_dom"/>
</dbReference>
<dbReference type="EC" id="2.7.13.3" evidence="2"/>
<dbReference type="Gene3D" id="1.10.287.130">
    <property type="match status" value="1"/>
</dbReference>
<dbReference type="SMART" id="SM00387">
    <property type="entry name" value="HATPase_c"/>
    <property type="match status" value="1"/>
</dbReference>
<dbReference type="PANTHER" id="PTHR43065:SF10">
    <property type="entry name" value="PEROXIDE STRESS-ACTIVATED HISTIDINE KINASE MAK3"/>
    <property type="match status" value="1"/>
</dbReference>
<dbReference type="SUPFAM" id="SSF55874">
    <property type="entry name" value="ATPase domain of HSP90 chaperone/DNA topoisomerase II/histidine kinase"/>
    <property type="match status" value="1"/>
</dbReference>
<evidence type="ECO:0000256" key="6">
    <source>
        <dbReference type="ARBA" id="ARBA00022777"/>
    </source>
</evidence>
<dbReference type="GO" id="GO:0016740">
    <property type="term" value="F:transferase activity"/>
    <property type="evidence" value="ECO:0007669"/>
    <property type="project" value="UniProtKB-KW"/>
</dbReference>
<dbReference type="InterPro" id="IPR004358">
    <property type="entry name" value="Sig_transdc_His_kin-like_C"/>
</dbReference>
<reference evidence="11 12" key="1">
    <citation type="submission" date="2021-08" db="EMBL/GenBank/DDBJ databases">
        <authorList>
            <person name="Peeters C."/>
        </authorList>
    </citation>
    <scope>NUCLEOTIDE SEQUENCE [LARGE SCALE GENOMIC DNA]</scope>
    <source>
        <strain evidence="11 12">LMG 32289</strain>
    </source>
</reference>
<evidence type="ECO:0000256" key="2">
    <source>
        <dbReference type="ARBA" id="ARBA00012438"/>
    </source>
</evidence>
<evidence type="ECO:0000313" key="12">
    <source>
        <dbReference type="Proteomes" id="UP000706525"/>
    </source>
</evidence>
<dbReference type="Pfam" id="PF00512">
    <property type="entry name" value="HisKA"/>
    <property type="match status" value="1"/>
</dbReference>
<evidence type="ECO:0000256" key="7">
    <source>
        <dbReference type="ARBA" id="ARBA00022840"/>
    </source>
</evidence>
<dbReference type="SMART" id="SM00388">
    <property type="entry name" value="HisKA"/>
    <property type="match status" value="1"/>
</dbReference>
<evidence type="ECO:0000256" key="3">
    <source>
        <dbReference type="ARBA" id="ARBA00022553"/>
    </source>
</evidence>
<feature type="domain" description="Histidine kinase" evidence="10">
    <location>
        <begin position="61"/>
        <end position="277"/>
    </location>
</feature>
<evidence type="ECO:0000256" key="4">
    <source>
        <dbReference type="ARBA" id="ARBA00022679"/>
    </source>
</evidence>
<dbReference type="CDD" id="cd00082">
    <property type="entry name" value="HisKA"/>
    <property type="match status" value="1"/>
</dbReference>
<dbReference type="Gene3D" id="3.30.565.10">
    <property type="entry name" value="Histidine kinase-like ATPase, C-terminal domain"/>
    <property type="match status" value="1"/>
</dbReference>
<comment type="catalytic activity">
    <reaction evidence="1">
        <text>ATP + protein L-histidine = ADP + protein N-phospho-L-histidine.</text>
        <dbReference type="EC" id="2.7.13.3"/>
    </reaction>
</comment>
<evidence type="ECO:0000256" key="1">
    <source>
        <dbReference type="ARBA" id="ARBA00000085"/>
    </source>
</evidence>
<proteinExistence type="predicted"/>
<dbReference type="RefSeq" id="WP_223982217.1">
    <property type="nucleotide sequence ID" value="NZ_CAJZAG010000001.1"/>
</dbReference>
<dbReference type="InterPro" id="IPR003661">
    <property type="entry name" value="HisK_dim/P_dom"/>
</dbReference>
<evidence type="ECO:0000256" key="5">
    <source>
        <dbReference type="ARBA" id="ARBA00022741"/>
    </source>
</evidence>
<dbReference type="PRINTS" id="PR00344">
    <property type="entry name" value="BCTRLSENSOR"/>
</dbReference>
<protein>
    <recommendedName>
        <fullName evidence="2">histidine kinase</fullName>
        <ecNumber evidence="2">2.7.13.3</ecNumber>
    </recommendedName>
</protein>
<keyword evidence="4 11" id="KW-0808">Transferase</keyword>
<keyword evidence="8" id="KW-0902">Two-component regulatory system</keyword>
<keyword evidence="7" id="KW-0067">ATP-binding</keyword>